<dbReference type="InterPro" id="IPR046938">
    <property type="entry name" value="DNA_clamp_sf"/>
</dbReference>
<dbReference type="RefSeq" id="WP_353306306.1">
    <property type="nucleotide sequence ID" value="NZ_AP028955.1"/>
</dbReference>
<sequence length="395" mass="46150">MKIEIKSSVLLKIIKKIIKITISNNNYEELSCFLLEVQKEKIILTASNGNLSLKYELNNNEKYLKILNIGSVLINTKIIYDIFSKLEDEWILFELKINNLIISNFKNDNNDFIFKLSTMTIEKFPKINFNKNIKNKVSFNKSLLQNINEQIAFATNTNNNKPALSGINFKFNDQKLFVTATDGYCLAKKWFSFEEKLEFNNKEFNIPVHLLNEIDKITSDLNSNINFYFENDYNLIIEIEIFLFQTRMIEGTYPNTDDIIKNIIEKEKNIIEINNVREFLKIIELSIILAKKDTSPMIQFWINVEKNDFKINCLSNNDSIGEVIEQFKKFHIVKSKSLKEEIKVVFNSKLIINALKSFNKCKKVNLKISWPKNYTIIDSEEETGLLQLVLPIGEK</sequence>
<evidence type="ECO:0000313" key="14">
    <source>
        <dbReference type="Proteomes" id="UP001473424"/>
    </source>
</evidence>
<dbReference type="Pfam" id="PF02767">
    <property type="entry name" value="DNA_pol3_beta_2"/>
    <property type="match status" value="1"/>
</dbReference>
<gene>
    <name evidence="13" type="primary">dnaN</name>
    <name evidence="13" type="ORF">SAP269_00020</name>
</gene>
<dbReference type="CDD" id="cd00140">
    <property type="entry name" value="beta_clamp"/>
    <property type="match status" value="1"/>
</dbReference>
<evidence type="ECO:0000256" key="4">
    <source>
        <dbReference type="ARBA" id="ARBA00011400"/>
    </source>
</evidence>
<keyword evidence="6" id="KW-0808">Transferase</keyword>
<evidence type="ECO:0000256" key="9">
    <source>
        <dbReference type="ARBA" id="ARBA00022932"/>
    </source>
</evidence>
<accession>A0ABM8JJX5</accession>
<keyword evidence="7" id="KW-0548">Nucleotidyltransferase</keyword>
<evidence type="ECO:0000256" key="7">
    <source>
        <dbReference type="ARBA" id="ARBA00022695"/>
    </source>
</evidence>
<evidence type="ECO:0000313" key="13">
    <source>
        <dbReference type="EMBL" id="BET37413.1"/>
    </source>
</evidence>
<comment type="similarity">
    <text evidence="3">Belongs to the beta sliding clamp family.</text>
</comment>
<comment type="function">
    <text evidence="1">Confers DNA tethering and processivity to DNA polymerases and other proteins. Acts as a clamp, forming a ring around DNA (a reaction catalyzed by the clamp-loading complex) which diffuses in an ATP-independent manner freely and bidirectionally along dsDNA. Initially characterized for its ability to contact the catalytic subunit of DNA polymerase III (Pol III), a complex, multichain enzyme responsible for most of the replicative synthesis in bacteria; Pol III exhibits 3'-5' exonuclease proofreading activity. The beta chain is required for initiation of replication as well as for processivity of DNA replication.</text>
</comment>
<evidence type="ECO:0000256" key="10">
    <source>
        <dbReference type="ARBA" id="ARBA00023125"/>
    </source>
</evidence>
<dbReference type="PANTHER" id="PTHR30478:SF0">
    <property type="entry name" value="BETA SLIDING CLAMP"/>
    <property type="match status" value="1"/>
</dbReference>
<evidence type="ECO:0000259" key="11">
    <source>
        <dbReference type="Pfam" id="PF00712"/>
    </source>
</evidence>
<evidence type="ECO:0000256" key="3">
    <source>
        <dbReference type="ARBA" id="ARBA00010752"/>
    </source>
</evidence>
<dbReference type="Pfam" id="PF00712">
    <property type="entry name" value="DNA_pol3_beta"/>
    <property type="match status" value="1"/>
</dbReference>
<feature type="domain" description="DNA polymerase III beta sliding clamp central" evidence="12">
    <location>
        <begin position="140"/>
        <end position="255"/>
    </location>
</feature>
<feature type="domain" description="DNA polymerase III beta sliding clamp N-terminal" evidence="11">
    <location>
        <begin position="1"/>
        <end position="127"/>
    </location>
</feature>
<dbReference type="InterPro" id="IPR022637">
    <property type="entry name" value="DNA_polIII_beta_cen"/>
</dbReference>
<dbReference type="NCBIfam" id="TIGR00663">
    <property type="entry name" value="dnan"/>
    <property type="match status" value="1"/>
</dbReference>
<dbReference type="PANTHER" id="PTHR30478">
    <property type="entry name" value="DNA POLYMERASE III SUBUNIT BETA"/>
    <property type="match status" value="1"/>
</dbReference>
<dbReference type="SUPFAM" id="SSF55979">
    <property type="entry name" value="DNA clamp"/>
    <property type="match status" value="3"/>
</dbReference>
<keyword evidence="8" id="KW-0235">DNA replication</keyword>
<dbReference type="SMART" id="SM00480">
    <property type="entry name" value="POL3Bc"/>
    <property type="match status" value="1"/>
</dbReference>
<evidence type="ECO:0000256" key="5">
    <source>
        <dbReference type="ARBA" id="ARBA00022490"/>
    </source>
</evidence>
<keyword evidence="5" id="KW-0963">Cytoplasm</keyword>
<evidence type="ECO:0000256" key="8">
    <source>
        <dbReference type="ARBA" id="ARBA00022705"/>
    </source>
</evidence>
<dbReference type="InterPro" id="IPR001001">
    <property type="entry name" value="DNA_polIII_beta"/>
</dbReference>
<evidence type="ECO:0000256" key="1">
    <source>
        <dbReference type="ARBA" id="ARBA00002266"/>
    </source>
</evidence>
<reference evidence="14" key="1">
    <citation type="journal article" date="2024" name="FEMS Microbiol. Lett.">
        <title>Genomic insights into Spiroplasma endosymbionts that induce male-killing and protective phenotypes in the pea aphid.</title>
        <authorList>
            <person name="Arai H."/>
            <person name="Legeai F."/>
            <person name="Kageyama D."/>
            <person name="Sugio A."/>
            <person name="Simon J.C."/>
        </authorList>
    </citation>
    <scope>NUCLEOTIDE SEQUENCE [LARGE SCALE GENOMIC DNA]</scope>
    <source>
        <strain evidence="14">sAp269</strain>
    </source>
</reference>
<comment type="subunit">
    <text evidence="4">Forms a ring-shaped head-to-tail homodimer around DNA which binds and tethers DNA polymerases and other proteins to the DNA. The DNA replisome complex has a single clamp-loading complex (3 tau and 1 each of delta, delta', psi and chi subunits) which binds 3 Pol III cores (1 core on the leading strand and 2 on the lagging strand) each with a beta sliding clamp dimer. Additional proteins in the replisome are other copies of gamma, psi and chi, Ssb, DNA helicase and RNA primase.</text>
</comment>
<name>A0ABM8JJX5_9MOLU</name>
<keyword evidence="9" id="KW-0239">DNA-directed DNA polymerase</keyword>
<evidence type="ECO:0000256" key="6">
    <source>
        <dbReference type="ARBA" id="ARBA00022679"/>
    </source>
</evidence>
<dbReference type="Gene3D" id="3.10.150.10">
    <property type="entry name" value="DNA Polymerase III, subunit A, domain 2"/>
    <property type="match status" value="1"/>
</dbReference>
<keyword evidence="14" id="KW-1185">Reference proteome</keyword>
<dbReference type="EMBL" id="AP028955">
    <property type="protein sequence ID" value="BET37413.1"/>
    <property type="molecule type" value="Genomic_DNA"/>
</dbReference>
<dbReference type="Gene3D" id="3.70.10.10">
    <property type="match status" value="1"/>
</dbReference>
<proteinExistence type="inferred from homology"/>
<keyword evidence="10" id="KW-0238">DNA-binding</keyword>
<organism evidence="13 14">
    <name type="scientific">Spiroplasma ixodetis</name>
    <dbReference type="NCBI Taxonomy" id="2141"/>
    <lineage>
        <taxon>Bacteria</taxon>
        <taxon>Bacillati</taxon>
        <taxon>Mycoplasmatota</taxon>
        <taxon>Mollicutes</taxon>
        <taxon>Entomoplasmatales</taxon>
        <taxon>Spiroplasmataceae</taxon>
        <taxon>Spiroplasma</taxon>
    </lineage>
</organism>
<evidence type="ECO:0000259" key="12">
    <source>
        <dbReference type="Pfam" id="PF02767"/>
    </source>
</evidence>
<comment type="subcellular location">
    <subcellularLocation>
        <location evidence="2">Cytoplasm</location>
    </subcellularLocation>
</comment>
<dbReference type="Proteomes" id="UP001473424">
    <property type="component" value="Chromosome"/>
</dbReference>
<evidence type="ECO:0000256" key="2">
    <source>
        <dbReference type="ARBA" id="ARBA00004496"/>
    </source>
</evidence>
<dbReference type="InterPro" id="IPR022634">
    <property type="entry name" value="DNA_polIII_beta_N"/>
</dbReference>
<protein>
    <submittedName>
        <fullName evidence="13">DNA polymerase III subunit beta</fullName>
    </submittedName>
</protein>